<dbReference type="SUPFAM" id="SSF54593">
    <property type="entry name" value="Glyoxalase/Bleomycin resistance protein/Dihydroxybiphenyl dioxygenase"/>
    <property type="match status" value="1"/>
</dbReference>
<sequence>MMEDLDTEPVIPSLDLTVLDCPDALQLATFYAKLLGWRVEEGSDSDWAELIPPRGRRSEDDPEGEASLAFQKVADFRRPTWPDGDHPQQFHLDLSVTDIDRAEPRALALGATVHEHQPSASGSFRVYLDPAGHPFCLCLTA</sequence>
<dbReference type="InterPro" id="IPR029068">
    <property type="entry name" value="Glyas_Bleomycin-R_OHBP_Dase"/>
</dbReference>
<dbReference type="PANTHER" id="PTHR35908:SF1">
    <property type="entry name" value="CONSERVED PROTEIN"/>
    <property type="match status" value="1"/>
</dbReference>
<dbReference type="InterPro" id="IPR041581">
    <property type="entry name" value="Glyoxalase_6"/>
</dbReference>
<dbReference type="Gene3D" id="3.10.180.10">
    <property type="entry name" value="2,3-Dihydroxybiphenyl 1,2-Dioxygenase, domain 1"/>
    <property type="match status" value="1"/>
</dbReference>
<dbReference type="Pfam" id="PF18029">
    <property type="entry name" value="Glyoxalase_6"/>
    <property type="match status" value="1"/>
</dbReference>
<organism evidence="2 3">
    <name type="scientific">Brachybacterium conglomeratum</name>
    <dbReference type="NCBI Taxonomy" id="47846"/>
    <lineage>
        <taxon>Bacteria</taxon>
        <taxon>Bacillati</taxon>
        <taxon>Actinomycetota</taxon>
        <taxon>Actinomycetes</taxon>
        <taxon>Micrococcales</taxon>
        <taxon>Dermabacteraceae</taxon>
        <taxon>Brachybacterium</taxon>
    </lineage>
</organism>
<dbReference type="PANTHER" id="PTHR35908">
    <property type="entry name" value="HYPOTHETICAL FUSION PROTEIN"/>
    <property type="match status" value="1"/>
</dbReference>
<feature type="domain" description="VOC" evidence="1">
    <location>
        <begin position="13"/>
        <end position="140"/>
    </location>
</feature>
<name>A0ABQ5RBQ8_9MICO</name>
<accession>A0ABQ5RBQ8</accession>
<reference evidence="2" key="1">
    <citation type="submission" date="2022-12" db="EMBL/GenBank/DDBJ databases">
        <title>Reference genome sequencing for broad-spectrum identification of bacterial and archaeal isolates by mass spectrometry.</title>
        <authorList>
            <person name="Sekiguchi Y."/>
            <person name="Tourlousse D.M."/>
        </authorList>
    </citation>
    <scope>NUCLEOTIDE SEQUENCE</scope>
    <source>
        <strain evidence="2">5-2</strain>
    </source>
</reference>
<evidence type="ECO:0000259" key="1">
    <source>
        <dbReference type="PROSITE" id="PS51819"/>
    </source>
</evidence>
<evidence type="ECO:0000313" key="2">
    <source>
        <dbReference type="EMBL" id="GLI29250.1"/>
    </source>
</evidence>
<protein>
    <submittedName>
        <fullName evidence="2">Glyoxalase</fullName>
    </submittedName>
</protein>
<evidence type="ECO:0000313" key="3">
    <source>
        <dbReference type="Proteomes" id="UP001144451"/>
    </source>
</evidence>
<dbReference type="InterPro" id="IPR037523">
    <property type="entry name" value="VOC_core"/>
</dbReference>
<proteinExistence type="predicted"/>
<gene>
    <name evidence="2" type="ORF">BCONGLO52_00910</name>
</gene>
<keyword evidence="3" id="KW-1185">Reference proteome</keyword>
<dbReference type="PROSITE" id="PS51819">
    <property type="entry name" value="VOC"/>
    <property type="match status" value="1"/>
</dbReference>
<dbReference type="EMBL" id="BSDQ01000001">
    <property type="protein sequence ID" value="GLI29250.1"/>
    <property type="molecule type" value="Genomic_DNA"/>
</dbReference>
<comment type="caution">
    <text evidence="2">The sequence shown here is derived from an EMBL/GenBank/DDBJ whole genome shotgun (WGS) entry which is preliminary data.</text>
</comment>
<dbReference type="Proteomes" id="UP001144451">
    <property type="component" value="Unassembled WGS sequence"/>
</dbReference>
<dbReference type="CDD" id="cd06587">
    <property type="entry name" value="VOC"/>
    <property type="match status" value="1"/>
</dbReference>